<feature type="transmembrane region" description="Helical" evidence="1">
    <location>
        <begin position="107"/>
        <end position="130"/>
    </location>
</feature>
<evidence type="ECO:0000259" key="2">
    <source>
        <dbReference type="Pfam" id="PF01970"/>
    </source>
</evidence>
<keyword evidence="1" id="KW-1133">Transmembrane helix</keyword>
<feature type="transmembrane region" description="Helical" evidence="1">
    <location>
        <begin position="142"/>
        <end position="161"/>
    </location>
</feature>
<organism evidence="3">
    <name type="scientific">bioreactor metagenome</name>
    <dbReference type="NCBI Taxonomy" id="1076179"/>
    <lineage>
        <taxon>unclassified sequences</taxon>
        <taxon>metagenomes</taxon>
        <taxon>ecological metagenomes</taxon>
    </lineage>
</organism>
<feature type="transmembrane region" description="Helical" evidence="1">
    <location>
        <begin position="20"/>
        <end position="47"/>
    </location>
</feature>
<dbReference type="AlphaFoldDB" id="A0A644Z7H4"/>
<protein>
    <recommendedName>
        <fullName evidence="2">DUF112 domain-containing protein</fullName>
    </recommendedName>
</protein>
<accession>A0A644Z7H4</accession>
<proteinExistence type="predicted"/>
<feature type="transmembrane region" description="Helical" evidence="1">
    <location>
        <begin position="357"/>
        <end position="375"/>
    </location>
</feature>
<dbReference type="InterPro" id="IPR002823">
    <property type="entry name" value="DUF112_TM"/>
</dbReference>
<evidence type="ECO:0000313" key="3">
    <source>
        <dbReference type="EMBL" id="MPM35971.1"/>
    </source>
</evidence>
<keyword evidence="1" id="KW-0472">Membrane</keyword>
<feature type="transmembrane region" description="Helical" evidence="1">
    <location>
        <begin position="59"/>
        <end position="80"/>
    </location>
</feature>
<feature type="transmembrane region" description="Helical" evidence="1">
    <location>
        <begin position="168"/>
        <end position="189"/>
    </location>
</feature>
<evidence type="ECO:0000256" key="1">
    <source>
        <dbReference type="SAM" id="Phobius"/>
    </source>
</evidence>
<dbReference type="Pfam" id="PF01970">
    <property type="entry name" value="TctA"/>
    <property type="match status" value="1"/>
</dbReference>
<feature type="transmembrane region" description="Helical" evidence="1">
    <location>
        <begin position="314"/>
        <end position="337"/>
    </location>
</feature>
<reference evidence="3" key="1">
    <citation type="submission" date="2019-08" db="EMBL/GenBank/DDBJ databases">
        <authorList>
            <person name="Kucharzyk K."/>
            <person name="Murdoch R.W."/>
            <person name="Higgins S."/>
            <person name="Loffler F."/>
        </authorList>
    </citation>
    <scope>NUCLEOTIDE SEQUENCE</scope>
</reference>
<dbReference type="EMBL" id="VSSQ01007453">
    <property type="protein sequence ID" value="MPM35971.1"/>
    <property type="molecule type" value="Genomic_DNA"/>
</dbReference>
<gene>
    <name evidence="3" type="ORF">SDC9_82565</name>
</gene>
<feature type="transmembrane region" description="Helical" evidence="1">
    <location>
        <begin position="463"/>
        <end position="485"/>
    </location>
</feature>
<dbReference type="PANTHER" id="PTHR35342:SF5">
    <property type="entry name" value="TRICARBOXYLIC TRANSPORT PROTEIN"/>
    <property type="match status" value="1"/>
</dbReference>
<dbReference type="PANTHER" id="PTHR35342">
    <property type="entry name" value="TRICARBOXYLIC TRANSPORT PROTEIN"/>
    <property type="match status" value="1"/>
</dbReference>
<feature type="transmembrane region" description="Helical" evidence="1">
    <location>
        <begin position="195"/>
        <end position="218"/>
    </location>
</feature>
<feature type="transmembrane region" description="Helical" evidence="1">
    <location>
        <begin position="412"/>
        <end position="442"/>
    </location>
</feature>
<feature type="transmembrane region" description="Helical" evidence="1">
    <location>
        <begin position="387"/>
        <end position="406"/>
    </location>
</feature>
<keyword evidence="1" id="KW-0812">Transmembrane</keyword>
<sequence length="496" mass="52604">MSTIILGFQYIFSDPMTIALLLLGIFVGIIFGSIPGLTATLGVTLFIPFTYVMSPVQGLTMLIAVYVGGISGGLITATLINIPGTPSSIYTCFDGYPMTKNGKPTQALAIGVFCSLVGGTFSSFALMAIAPQLAKISLSFGSWEYFSVAVMGLSVVVAMCSDSMIKGLMGAMFGLMLGGIGIDSISGVSRLTFGFWQLQAGISSTALMMGLFAITEVFNQSLELHKPRPKIHFAKTTLIPPFSEMKTSWKAVGIGCVVGTGIGILPGIGQNASTLISYNLARTVSKTPEMFGHGCPEGIAASESSNNATNGGALIPLVCLGIPGDLTTSALIGGLMIHGLQPGPLLYSEHPELVGGIMVAYFLANVVMYVMELGLMKAFVRMVNVKLSYLFPAIVACCVLGVYTLNNRMFDVWVMIIFGFVGYFLICLGIDMAPVILGFILGPLIEKYMRMALIASSGEWGQIATRPVAVFFVVVAILFVVVPIVRKLLILTKKTT</sequence>
<name>A0A644Z7H4_9ZZZZ</name>
<comment type="caution">
    <text evidence="3">The sequence shown here is derived from an EMBL/GenBank/DDBJ whole genome shotgun (WGS) entry which is preliminary data.</text>
</comment>
<feature type="domain" description="DUF112" evidence="2">
    <location>
        <begin position="19"/>
        <end position="437"/>
    </location>
</feature>